<accession>A0A0G4LE69</accession>
<reference evidence="4" key="1">
    <citation type="submission" date="2015-05" db="EMBL/GenBank/DDBJ databases">
        <authorList>
            <person name="Fogelqvist Johan"/>
        </authorList>
    </citation>
    <scope>NUCLEOTIDE SEQUENCE [LARGE SCALE GENOMIC DNA]</scope>
</reference>
<dbReference type="PANTHER" id="PTHR47336:SF2">
    <property type="entry name" value="TRANSCRIPTION FACTOR HMS1-RELATED"/>
    <property type="match status" value="1"/>
</dbReference>
<organism evidence="3 4">
    <name type="scientific">Verticillium longisporum</name>
    <name type="common">Verticillium dahliae var. longisporum</name>
    <dbReference type="NCBI Taxonomy" id="100787"/>
    <lineage>
        <taxon>Eukaryota</taxon>
        <taxon>Fungi</taxon>
        <taxon>Dikarya</taxon>
        <taxon>Ascomycota</taxon>
        <taxon>Pezizomycotina</taxon>
        <taxon>Sordariomycetes</taxon>
        <taxon>Hypocreomycetidae</taxon>
        <taxon>Glomerellales</taxon>
        <taxon>Plectosphaerellaceae</taxon>
        <taxon>Verticillium</taxon>
    </lineage>
</organism>
<evidence type="ECO:0000256" key="1">
    <source>
        <dbReference type="SAM" id="MobiDB-lite"/>
    </source>
</evidence>
<name>A0A0G4LE69_VERLO</name>
<dbReference type="GO" id="GO:0045944">
    <property type="term" value="P:positive regulation of transcription by RNA polymerase II"/>
    <property type="evidence" value="ECO:0007669"/>
    <property type="project" value="InterPro"/>
</dbReference>
<dbReference type="PROSITE" id="PS50011">
    <property type="entry name" value="PROTEIN_KINASE_DOM"/>
    <property type="match status" value="1"/>
</dbReference>
<dbReference type="Proteomes" id="UP000045706">
    <property type="component" value="Unassembled WGS sequence"/>
</dbReference>
<feature type="domain" description="Protein kinase" evidence="2">
    <location>
        <begin position="678"/>
        <end position="968"/>
    </location>
</feature>
<dbReference type="SUPFAM" id="SSF56112">
    <property type="entry name" value="Protein kinase-like (PK-like)"/>
    <property type="match status" value="1"/>
</dbReference>
<dbReference type="PANTHER" id="PTHR47336">
    <property type="entry name" value="TRANSCRIPTION FACTOR HMS1-RELATED"/>
    <property type="match status" value="1"/>
</dbReference>
<dbReference type="GO" id="GO:0032933">
    <property type="term" value="P:SREBP signaling pathway"/>
    <property type="evidence" value="ECO:0007669"/>
    <property type="project" value="InterPro"/>
</dbReference>
<evidence type="ECO:0000259" key="2">
    <source>
        <dbReference type="PROSITE" id="PS50011"/>
    </source>
</evidence>
<dbReference type="InterPro" id="IPR011009">
    <property type="entry name" value="Kinase-like_dom_sf"/>
</dbReference>
<dbReference type="Gene3D" id="1.10.510.10">
    <property type="entry name" value="Transferase(Phosphotransferase) domain 1"/>
    <property type="match status" value="1"/>
</dbReference>
<dbReference type="AlphaFoldDB" id="A0A0G4LE69"/>
<gene>
    <name evidence="3" type="ORF">BN1723_012103</name>
</gene>
<feature type="region of interest" description="Disordered" evidence="1">
    <location>
        <begin position="1"/>
        <end position="27"/>
    </location>
</feature>
<dbReference type="Pfam" id="PF00069">
    <property type="entry name" value="Pkinase"/>
    <property type="match status" value="1"/>
</dbReference>
<dbReference type="Pfam" id="PF09427">
    <property type="entry name" value="DUF2014"/>
    <property type="match status" value="1"/>
</dbReference>
<protein>
    <recommendedName>
        <fullName evidence="2">Protein kinase domain-containing protein</fullName>
    </recommendedName>
</protein>
<dbReference type="GO" id="GO:0004672">
    <property type="term" value="F:protein kinase activity"/>
    <property type="evidence" value="ECO:0007669"/>
    <property type="project" value="InterPro"/>
</dbReference>
<feature type="non-terminal residue" evidence="3">
    <location>
        <position position="968"/>
    </location>
</feature>
<sequence length="968" mass="106451">MPSLFAPSDKKQKKGAEQMSNSLEPAPSLASPIHVRRQAWLTAIQTVWVPKHNFFLEAAALILKTMKLSLRNTIGVHGYQALTGFTEEQEAARVKAWSIALDAQLAGGDVEVNKSRLTLTLLASGTLPDTPLRYMLKALHIRVLLWDLGSRGIHNTIATKLARSRWNEAKQLNRILTQHRRVSEQANDDELPEHLAALLEQECDNVLNCHIIRRAYNLAWNLPTTENANEQTEGMDAVVDDQAVRSPMDAVAAWWSSQEVQRALTASLNAGKDETESQEVVSSHLDNALKAAPVASGAQARALVARAILVDEKRGASIASAIQTVQPGVVQAPINDIVSPILDSSSPAVQTPDVQVALRCAMAIAHLQRFKAGPAPRESTQLVEKLAQPSVTASMSLLGCTALFKLMTELHTHPSAAEAFSTSLERLAGSLRIWIGSTPGEQCGLDHDVRHKMVDRCLSITRSVVGMETDTGRGILEGVAALGPAYAVYNKNNIAVTGSHSHAGPGAFFNYLLPQITNLGFDRQSYQAIVDGAVLSIKRAHESLAEGYLDFGTGEVPNAAINRSPWAYLQNPAAERARYPGDVDKTMTLLRFRRASDNKALGVLNWLAVHPTSMLQNNTKVAGDNKGVASWLFEKEIGGGFVAGFAQANHADTTPNLVFGLRPYSPMIASLRSPFPSLCADNFLSRGAGGQVFTISPRIVFKCPTSFQNPAPEQQEEAEESDERITREKEVYELLIKRPHPNIIRCILIVPEGIFLERMEMTLEARIDDQSLHPTSANVHMRWIRQITNALSWLENLGIAHGDLRPANLLLTRDEQIRLADFDSSVPIGHQLRVASEPFCKLHDDFALPEAGAASEQFALASCIYTIRFGHIPLRELDAPSRIQKMMRHDFPSTKKDDIFGHVTLKCWQGKYNSIAAVYHEVQSCHKAEWEVESPETLGHEIATLTSECETFLAKEGSTWRNLLQDLS</sequence>
<proteinExistence type="predicted"/>
<dbReference type="EMBL" id="CVQI01010890">
    <property type="protein sequence ID" value="CRK20286.1"/>
    <property type="molecule type" value="Genomic_DNA"/>
</dbReference>
<dbReference type="SMART" id="SM00220">
    <property type="entry name" value="S_TKc"/>
    <property type="match status" value="1"/>
</dbReference>
<dbReference type="GO" id="GO:0005524">
    <property type="term" value="F:ATP binding"/>
    <property type="evidence" value="ECO:0007669"/>
    <property type="project" value="InterPro"/>
</dbReference>
<dbReference type="InterPro" id="IPR019006">
    <property type="entry name" value="Sre1_C"/>
</dbReference>
<evidence type="ECO:0000313" key="4">
    <source>
        <dbReference type="Proteomes" id="UP000045706"/>
    </source>
</evidence>
<evidence type="ECO:0000313" key="3">
    <source>
        <dbReference type="EMBL" id="CRK20286.1"/>
    </source>
</evidence>
<dbReference type="InterPro" id="IPR000719">
    <property type="entry name" value="Prot_kinase_dom"/>
</dbReference>
<dbReference type="InterPro" id="IPR052099">
    <property type="entry name" value="Regulatory_TF_Diverse"/>
</dbReference>